<proteinExistence type="predicted"/>
<dbReference type="InterPro" id="IPR041682">
    <property type="entry name" value="AAA_14"/>
</dbReference>
<reference evidence="3" key="2">
    <citation type="journal article" date="2021" name="PeerJ">
        <title>Extensive microbial diversity within the chicken gut microbiome revealed by metagenomics and culture.</title>
        <authorList>
            <person name="Gilroy R."/>
            <person name="Ravi A."/>
            <person name="Getino M."/>
            <person name="Pursley I."/>
            <person name="Horton D.L."/>
            <person name="Alikhan N.F."/>
            <person name="Baker D."/>
            <person name="Gharbi K."/>
            <person name="Hall N."/>
            <person name="Watson M."/>
            <person name="Adriaenssens E.M."/>
            <person name="Foster-Nyarko E."/>
            <person name="Jarju S."/>
            <person name="Secka A."/>
            <person name="Antonio M."/>
            <person name="Oren A."/>
            <person name="Chaudhuri R.R."/>
            <person name="La Ragione R."/>
            <person name="Hildebrand F."/>
            <person name="Pallen M.J."/>
        </authorList>
    </citation>
    <scope>NUCLEOTIDE SEQUENCE</scope>
    <source>
        <strain evidence="3">7463</strain>
    </source>
</reference>
<dbReference type="Gene3D" id="3.40.50.300">
    <property type="entry name" value="P-loop containing nucleotide triphosphate hydrolases"/>
    <property type="match status" value="1"/>
</dbReference>
<dbReference type="Pfam" id="PF13173">
    <property type="entry name" value="AAA_14"/>
    <property type="match status" value="1"/>
</dbReference>
<dbReference type="Proteomes" id="UP000824083">
    <property type="component" value="Unassembled WGS sequence"/>
</dbReference>
<gene>
    <name evidence="3" type="ORF">IAC56_03350</name>
</gene>
<name>A0A9D1IJR7_9BURK</name>
<reference evidence="3" key="1">
    <citation type="submission" date="2020-10" db="EMBL/GenBank/DDBJ databases">
        <authorList>
            <person name="Gilroy R."/>
        </authorList>
    </citation>
    <scope>NUCLEOTIDE SEQUENCE</scope>
    <source>
        <strain evidence="3">7463</strain>
    </source>
</reference>
<dbReference type="EMBL" id="DVMY01000057">
    <property type="protein sequence ID" value="HIU37294.1"/>
    <property type="molecule type" value="Genomic_DNA"/>
</dbReference>
<dbReference type="GO" id="GO:0005524">
    <property type="term" value="F:ATP binding"/>
    <property type="evidence" value="ECO:0007669"/>
    <property type="project" value="UniProtKB-KW"/>
</dbReference>
<dbReference type="SUPFAM" id="SSF52540">
    <property type="entry name" value="P-loop containing nucleoside triphosphate hydrolases"/>
    <property type="match status" value="1"/>
</dbReference>
<dbReference type="Pfam" id="PF13635">
    <property type="entry name" value="DUF4143"/>
    <property type="match status" value="1"/>
</dbReference>
<dbReference type="AlphaFoldDB" id="A0A9D1IJR7"/>
<evidence type="ECO:0000313" key="4">
    <source>
        <dbReference type="Proteomes" id="UP000824083"/>
    </source>
</evidence>
<feature type="domain" description="DUF4143" evidence="2">
    <location>
        <begin position="183"/>
        <end position="351"/>
    </location>
</feature>
<feature type="domain" description="AAA" evidence="1">
    <location>
        <begin position="17"/>
        <end position="137"/>
    </location>
</feature>
<organism evidence="3 4">
    <name type="scientific">Candidatus Aphodousia faecigallinarum</name>
    <dbReference type="NCBI Taxonomy" id="2840677"/>
    <lineage>
        <taxon>Bacteria</taxon>
        <taxon>Pseudomonadati</taxon>
        <taxon>Pseudomonadota</taxon>
        <taxon>Betaproteobacteria</taxon>
        <taxon>Burkholderiales</taxon>
        <taxon>Sutterellaceae</taxon>
        <taxon>Sutterellaceae incertae sedis</taxon>
        <taxon>Candidatus Aphodousia</taxon>
    </lineage>
</organism>
<evidence type="ECO:0000313" key="3">
    <source>
        <dbReference type="EMBL" id="HIU37294.1"/>
    </source>
</evidence>
<dbReference type="InterPro" id="IPR025420">
    <property type="entry name" value="DUF4143"/>
</dbReference>
<comment type="caution">
    <text evidence="3">The sequence shown here is derived from an EMBL/GenBank/DDBJ whole genome shotgun (WGS) entry which is preliminary data.</text>
</comment>
<sequence length="398" mass="45567">MIPRDLSQKILLSTPPKAVVIYGPRQAGKTTLVRSLPNMGTVNFLNGDRPRDLQRLNSIESEADIKHILLSADTLIIDEAQNVPNIGRIVKMLVDANEKTKIFLTGSSAFELAQGVRESAVGRVVNRNLWPLSLNEIAQAQSWGFVESNLERFLVYGMYPGVVTNPENAVETLIDLSGDILFRDAFALQDIRSPNSLRHLLELLARQIGQEVSYDSLARETKLHSLTVERYIDLLEKCFIIKRCGSFSRNLSNELKKGKKIYFCDVGLRNAIIDDFSPFNLRDDAGALWENFFFMERLKKHDTERTFVRQYFWRIRGSKPKLGSDKPIEYSRELDFVEVRDDKMVAFECKLDPKQRDNAGGEFRNSYPQCPIYVVSPRRFDRTLFEITENKVSHSLPI</sequence>
<dbReference type="PANTHER" id="PTHR43566:SF1">
    <property type="entry name" value="AAA+ ATPASE DOMAIN-CONTAINING PROTEIN"/>
    <property type="match status" value="1"/>
</dbReference>
<dbReference type="InterPro" id="IPR027417">
    <property type="entry name" value="P-loop_NTPase"/>
</dbReference>
<evidence type="ECO:0000259" key="2">
    <source>
        <dbReference type="Pfam" id="PF13635"/>
    </source>
</evidence>
<protein>
    <submittedName>
        <fullName evidence="3">ATP-binding protein</fullName>
    </submittedName>
</protein>
<keyword evidence="3" id="KW-0067">ATP-binding</keyword>
<evidence type="ECO:0000259" key="1">
    <source>
        <dbReference type="Pfam" id="PF13173"/>
    </source>
</evidence>
<dbReference type="PANTHER" id="PTHR43566">
    <property type="entry name" value="CONSERVED PROTEIN"/>
    <property type="match status" value="1"/>
</dbReference>
<keyword evidence="3" id="KW-0547">Nucleotide-binding</keyword>
<accession>A0A9D1IJR7</accession>